<evidence type="ECO:0000313" key="3">
    <source>
        <dbReference type="Proteomes" id="UP000639772"/>
    </source>
</evidence>
<protein>
    <recommendedName>
        <fullName evidence="1">N-acetyltransferase domain-containing protein</fullName>
    </recommendedName>
</protein>
<dbReference type="EMBL" id="JADCNM010000006">
    <property type="protein sequence ID" value="KAG0478117.1"/>
    <property type="molecule type" value="Genomic_DNA"/>
</dbReference>
<organism evidence="2 3">
    <name type="scientific">Vanilla planifolia</name>
    <name type="common">Vanilla</name>
    <dbReference type="NCBI Taxonomy" id="51239"/>
    <lineage>
        <taxon>Eukaryota</taxon>
        <taxon>Viridiplantae</taxon>
        <taxon>Streptophyta</taxon>
        <taxon>Embryophyta</taxon>
        <taxon>Tracheophyta</taxon>
        <taxon>Spermatophyta</taxon>
        <taxon>Magnoliopsida</taxon>
        <taxon>Liliopsida</taxon>
        <taxon>Asparagales</taxon>
        <taxon>Orchidaceae</taxon>
        <taxon>Vanilloideae</taxon>
        <taxon>Vanilleae</taxon>
        <taxon>Vanilla</taxon>
    </lineage>
</organism>
<dbReference type="SUPFAM" id="SSF55729">
    <property type="entry name" value="Acyl-CoA N-acyltransferases (Nat)"/>
    <property type="match status" value="1"/>
</dbReference>
<dbReference type="CDD" id="cd04301">
    <property type="entry name" value="NAT_SF"/>
    <property type="match status" value="1"/>
</dbReference>
<name>A0A835UXX3_VANPL</name>
<dbReference type="OrthoDB" id="41532at2759"/>
<dbReference type="Pfam" id="PF00583">
    <property type="entry name" value="Acetyltransf_1"/>
    <property type="match status" value="1"/>
</dbReference>
<reference evidence="2 3" key="1">
    <citation type="journal article" date="2020" name="Nat. Food">
        <title>A phased Vanilla planifolia genome enables genetic improvement of flavour and production.</title>
        <authorList>
            <person name="Hasing T."/>
            <person name="Tang H."/>
            <person name="Brym M."/>
            <person name="Khazi F."/>
            <person name="Huang T."/>
            <person name="Chambers A.H."/>
        </authorList>
    </citation>
    <scope>NUCLEOTIDE SEQUENCE [LARGE SCALE GENOMIC DNA]</scope>
    <source>
        <tissue evidence="2">Leaf</tissue>
    </source>
</reference>
<dbReference type="InterPro" id="IPR016181">
    <property type="entry name" value="Acyl_CoA_acyltransferase"/>
</dbReference>
<dbReference type="Proteomes" id="UP000639772">
    <property type="component" value="Chromosome 6"/>
</dbReference>
<dbReference type="GO" id="GO:0016747">
    <property type="term" value="F:acyltransferase activity, transferring groups other than amino-acyl groups"/>
    <property type="evidence" value="ECO:0007669"/>
    <property type="project" value="InterPro"/>
</dbReference>
<proteinExistence type="predicted"/>
<dbReference type="Gene3D" id="3.40.630.30">
    <property type="match status" value="1"/>
</dbReference>
<dbReference type="AlphaFoldDB" id="A0A835UXX3"/>
<sequence length="296" mass="33779">MASGMSSIATTPTNLLPFSTLRTKKRFNLSRSFASQDAPRTLIRASYEGSNECKIENQDASLKNPRLWASCDSSGLRFNRLQPSEEEIDIRHRRFFERFVAREAVLDEEYWAAAWLRAEAHWENQPGDRYAQFHKRKFADQEFNAIKRRCKRNYEEDCTCIIAVKKEKGVKRTVIGSIIGTLDFSIRRLLCGQTFPGEHAKAPLSCGVYRADLPRFAYIANLCVAKHARRQGVASSMLLVAMDAALSSGIDEVFVNVDKHNVAAQKLYEKIGFQIFEKASSQDMQERFFLLCCRVV</sequence>
<gene>
    <name evidence="2" type="ORF">HPP92_012836</name>
</gene>
<dbReference type="InterPro" id="IPR000182">
    <property type="entry name" value="GNAT_dom"/>
</dbReference>
<evidence type="ECO:0000313" key="2">
    <source>
        <dbReference type="EMBL" id="KAG0478117.1"/>
    </source>
</evidence>
<accession>A0A835UXX3</accession>
<dbReference type="PROSITE" id="PS51186">
    <property type="entry name" value="GNAT"/>
    <property type="match status" value="1"/>
</dbReference>
<dbReference type="PANTHER" id="PTHR47426:SF3">
    <property type="entry name" value="GCN5-RELATED N-ACETYLTRANSFERASE 6, CHLOROPLASTIC"/>
    <property type="match status" value="1"/>
</dbReference>
<comment type="caution">
    <text evidence="2">The sequence shown here is derived from an EMBL/GenBank/DDBJ whole genome shotgun (WGS) entry which is preliminary data.</text>
</comment>
<evidence type="ECO:0000259" key="1">
    <source>
        <dbReference type="PROSITE" id="PS51186"/>
    </source>
</evidence>
<feature type="domain" description="N-acetyltransferase" evidence="1">
    <location>
        <begin position="198"/>
        <end position="296"/>
    </location>
</feature>
<dbReference type="PANTHER" id="PTHR47426">
    <property type="entry name" value="ACYL-COA N-ACYLTRANSFERASES (NAT) SUPERFAMILY PROTEIN"/>
    <property type="match status" value="1"/>
</dbReference>